<dbReference type="SUPFAM" id="SSF53383">
    <property type="entry name" value="PLP-dependent transferases"/>
    <property type="match status" value="1"/>
</dbReference>
<keyword evidence="7 16" id="KW-0808">Transferase</keyword>
<evidence type="ECO:0000256" key="6">
    <source>
        <dbReference type="ARBA" id="ARBA00017999"/>
    </source>
</evidence>
<keyword evidence="19" id="KW-1185">Reference proteome</keyword>
<evidence type="ECO:0000256" key="12">
    <source>
        <dbReference type="ARBA" id="ARBA00031945"/>
    </source>
</evidence>
<dbReference type="RefSeq" id="WP_323733061.1">
    <property type="nucleotide sequence ID" value="NZ_CP110820.1"/>
</dbReference>
<proteinExistence type="inferred from homology"/>
<dbReference type="CDD" id="cd06454">
    <property type="entry name" value="KBL_like"/>
    <property type="match status" value="1"/>
</dbReference>
<dbReference type="InterPro" id="IPR001917">
    <property type="entry name" value="Aminotrans_II_pyridoxalP_BS"/>
</dbReference>
<evidence type="ECO:0000313" key="19">
    <source>
        <dbReference type="Proteomes" id="UP001327219"/>
    </source>
</evidence>
<evidence type="ECO:0000256" key="11">
    <source>
        <dbReference type="ARBA" id="ARBA00031691"/>
    </source>
</evidence>
<evidence type="ECO:0000256" key="5">
    <source>
        <dbReference type="ARBA" id="ARBA00013257"/>
    </source>
</evidence>
<evidence type="ECO:0000256" key="7">
    <source>
        <dbReference type="ARBA" id="ARBA00022679"/>
    </source>
</evidence>
<comment type="similarity">
    <text evidence="3 15">Belongs to the class-II pyridoxal-phosphate-dependent aminotransferase family.</text>
</comment>
<accession>A0ABZ0UKZ0</accession>
<comment type="pathway">
    <text evidence="2 16">Porphyrin-containing compound metabolism; protoporphyrin-IX biosynthesis; 5-aminolevulinate from glycine: step 1/1.</text>
</comment>
<dbReference type="Gene3D" id="3.40.640.10">
    <property type="entry name" value="Type I PLP-dependent aspartate aminotransferase-like (Major domain)"/>
    <property type="match status" value="1"/>
</dbReference>
<dbReference type="InterPro" id="IPR004839">
    <property type="entry name" value="Aminotransferase_I/II_large"/>
</dbReference>
<sequence>MNITEYFSSALKKIKAEGRYRVFTELKSSPSNSPISVNVVTGKNVVVWCSNDYLSMSKHPEVISALAQGGYEYGVGSGGTRNISGNSHAVVEVEKEISNLHNKERALVFTSGYVANQATLSTISKIIPNCVIFSDQNNHASIIYGIKESGLEKVIFKHNDAKDLETKLMGYPLSTPKLIVFESVYSMSGSVPPIMEFCRLAKKFNALTYVDEVHSVGIYGREGAGMCEELGVQDEVDIIQGTFAKGYGVIGGYIASKNDIVDSIRSYAPGFIFTTSLPPAIANSILTSIRYLRKSDAERLALKHVATKLKSQLNKARINFLHNNTHIVSIMIKDAVTCQSVYKELIDTYGMYVQGINFPTVPKGQERLRITPNPLHTDEMIDHLVTSLVHVLKKFNVDSYLP</sequence>
<dbReference type="PANTHER" id="PTHR13693">
    <property type="entry name" value="CLASS II AMINOTRANSFERASE/8-AMINO-7-OXONONANOATE SYNTHASE"/>
    <property type="match status" value="1"/>
</dbReference>
<dbReference type="InterPro" id="IPR015421">
    <property type="entry name" value="PyrdxlP-dep_Trfase_major"/>
</dbReference>
<evidence type="ECO:0000256" key="16">
    <source>
        <dbReference type="RuleBase" id="RU910713"/>
    </source>
</evidence>
<comment type="subunit">
    <text evidence="4">Homodimer.</text>
</comment>
<evidence type="ECO:0000256" key="4">
    <source>
        <dbReference type="ARBA" id="ARBA00011738"/>
    </source>
</evidence>
<dbReference type="InterPro" id="IPR015422">
    <property type="entry name" value="PyrdxlP-dep_Trfase_small"/>
</dbReference>
<evidence type="ECO:0000259" key="17">
    <source>
        <dbReference type="Pfam" id="PF00155"/>
    </source>
</evidence>
<evidence type="ECO:0000256" key="8">
    <source>
        <dbReference type="ARBA" id="ARBA00022898"/>
    </source>
</evidence>
<evidence type="ECO:0000256" key="13">
    <source>
        <dbReference type="ARBA" id="ARBA00032773"/>
    </source>
</evidence>
<evidence type="ECO:0000256" key="3">
    <source>
        <dbReference type="ARBA" id="ARBA00008392"/>
    </source>
</evidence>
<evidence type="ECO:0000256" key="14">
    <source>
        <dbReference type="ARBA" id="ARBA00047654"/>
    </source>
</evidence>
<evidence type="ECO:0000313" key="18">
    <source>
        <dbReference type="EMBL" id="WPX96152.1"/>
    </source>
</evidence>
<comment type="catalytic activity">
    <reaction evidence="14 16">
        <text>succinyl-CoA + glycine + H(+) = 5-aminolevulinate + CO2 + CoA</text>
        <dbReference type="Rhea" id="RHEA:12921"/>
        <dbReference type="ChEBI" id="CHEBI:15378"/>
        <dbReference type="ChEBI" id="CHEBI:16526"/>
        <dbReference type="ChEBI" id="CHEBI:57287"/>
        <dbReference type="ChEBI" id="CHEBI:57292"/>
        <dbReference type="ChEBI" id="CHEBI:57305"/>
        <dbReference type="ChEBI" id="CHEBI:356416"/>
        <dbReference type="EC" id="2.3.1.37"/>
    </reaction>
</comment>
<dbReference type="PROSITE" id="PS00599">
    <property type="entry name" value="AA_TRANSFER_CLASS_2"/>
    <property type="match status" value="1"/>
</dbReference>
<dbReference type="EMBL" id="CP110820">
    <property type="protein sequence ID" value="WPX96152.1"/>
    <property type="molecule type" value="Genomic_DNA"/>
</dbReference>
<gene>
    <name evidence="18" type="ORF">Bandiella_00261</name>
</gene>
<dbReference type="Gene3D" id="3.90.1150.10">
    <property type="entry name" value="Aspartate Aminotransferase, domain 1"/>
    <property type="match status" value="1"/>
</dbReference>
<dbReference type="PANTHER" id="PTHR13693:SF102">
    <property type="entry name" value="2-AMINO-3-KETOBUTYRATE COENZYME A LIGASE, MITOCHONDRIAL"/>
    <property type="match status" value="1"/>
</dbReference>
<keyword evidence="8 15" id="KW-0663">Pyridoxal phosphate</keyword>
<dbReference type="InterPro" id="IPR015424">
    <property type="entry name" value="PyrdxlP-dep_Trfase"/>
</dbReference>
<evidence type="ECO:0000256" key="9">
    <source>
        <dbReference type="ARBA" id="ARBA00023133"/>
    </source>
</evidence>
<dbReference type="InterPro" id="IPR050087">
    <property type="entry name" value="AON_synthase_class-II"/>
</dbReference>
<keyword evidence="10 16" id="KW-0012">Acyltransferase</keyword>
<dbReference type="NCBIfam" id="TIGR01821">
    <property type="entry name" value="5aminolev_synth"/>
    <property type="match status" value="1"/>
</dbReference>
<name>A0ABZ0UKZ0_9RICK</name>
<organism evidence="18 19">
    <name type="scientific">Candidatus Bandiella euplotis</name>
    <dbReference type="NCBI Taxonomy" id="1664265"/>
    <lineage>
        <taxon>Bacteria</taxon>
        <taxon>Pseudomonadati</taxon>
        <taxon>Pseudomonadota</taxon>
        <taxon>Alphaproteobacteria</taxon>
        <taxon>Rickettsiales</taxon>
        <taxon>Candidatus Midichloriaceae</taxon>
        <taxon>Candidatus Bandiella</taxon>
    </lineage>
</organism>
<comment type="cofactor">
    <cofactor evidence="1 15">
        <name>pyridoxal 5'-phosphate</name>
        <dbReference type="ChEBI" id="CHEBI:597326"/>
    </cofactor>
</comment>
<dbReference type="Pfam" id="PF00155">
    <property type="entry name" value="Aminotran_1_2"/>
    <property type="match status" value="1"/>
</dbReference>
<reference evidence="18 19" key="1">
    <citation type="submission" date="2022-11" db="EMBL/GenBank/DDBJ databases">
        <title>Host association and intracellularity evolved multiple times independently in the Rickettsiales.</title>
        <authorList>
            <person name="Castelli M."/>
            <person name="Nardi T."/>
            <person name="Gammuto L."/>
            <person name="Bellinzona G."/>
            <person name="Sabaneyeva E."/>
            <person name="Potekhin A."/>
            <person name="Serra V."/>
            <person name="Petroni G."/>
            <person name="Sassera D."/>
        </authorList>
    </citation>
    <scope>NUCLEOTIDE SEQUENCE [LARGE SCALE GENOMIC DNA]</scope>
    <source>
        <strain evidence="18 19">NDG2</strain>
    </source>
</reference>
<feature type="domain" description="Aminotransferase class I/classII large" evidence="17">
    <location>
        <begin position="44"/>
        <end position="388"/>
    </location>
</feature>
<protein>
    <recommendedName>
        <fullName evidence="6 16">5-aminolevulinate synthase</fullName>
        <ecNumber evidence="5 16">2.3.1.37</ecNumber>
    </recommendedName>
    <alternativeName>
        <fullName evidence="11 16">5-aminolevulinic acid synthase</fullName>
    </alternativeName>
    <alternativeName>
        <fullName evidence="12 16">Delta-ALA synthase</fullName>
    </alternativeName>
    <alternativeName>
        <fullName evidence="13 16">Delta-aminolevulinate synthase</fullName>
    </alternativeName>
</protein>
<evidence type="ECO:0000256" key="10">
    <source>
        <dbReference type="ARBA" id="ARBA00023315"/>
    </source>
</evidence>
<dbReference type="EC" id="2.3.1.37" evidence="5 16"/>
<evidence type="ECO:0000256" key="15">
    <source>
        <dbReference type="RuleBase" id="RU003693"/>
    </source>
</evidence>
<dbReference type="Proteomes" id="UP001327219">
    <property type="component" value="Chromosome"/>
</dbReference>
<evidence type="ECO:0000256" key="2">
    <source>
        <dbReference type="ARBA" id="ARBA00005029"/>
    </source>
</evidence>
<dbReference type="InterPro" id="IPR010961">
    <property type="entry name" value="4pyrrol_synth_NH2levulA_synth"/>
</dbReference>
<keyword evidence="9 16" id="KW-0350">Heme biosynthesis</keyword>
<evidence type="ECO:0000256" key="1">
    <source>
        <dbReference type="ARBA" id="ARBA00001933"/>
    </source>
</evidence>